<keyword evidence="5" id="KW-0574">Periplasm</keyword>
<proteinExistence type="inferred from homology"/>
<dbReference type="NCBIfam" id="NF008063">
    <property type="entry name" value="PRK10797.1"/>
    <property type="match status" value="1"/>
</dbReference>
<evidence type="ECO:0000256" key="4">
    <source>
        <dbReference type="ARBA" id="ARBA00022729"/>
    </source>
</evidence>
<evidence type="ECO:0000256" key="3">
    <source>
        <dbReference type="ARBA" id="ARBA00022448"/>
    </source>
</evidence>
<dbReference type="InterPro" id="IPR001638">
    <property type="entry name" value="Solute-binding_3/MltF_N"/>
</dbReference>
<name>A0A6P1KNY2_FAUOS</name>
<comment type="subcellular location">
    <subcellularLocation>
        <location evidence="1">Periplasm</location>
    </subcellularLocation>
</comment>
<keyword evidence="6" id="KW-0029">Amino-acid transport</keyword>
<dbReference type="PANTHER" id="PTHR30085:SF2">
    <property type="entry name" value="GLUTAMATE_ASPARTATE IMPORT SOLUTE-BINDING PROTEIN"/>
    <property type="match status" value="1"/>
</dbReference>
<feature type="domain" description="Solute-binding protein family 3/N-terminal" evidence="8">
    <location>
        <begin position="58"/>
        <end position="291"/>
    </location>
</feature>
<dbReference type="InterPro" id="IPR051455">
    <property type="entry name" value="Bact_solute-bind_prot3"/>
</dbReference>
<gene>
    <name evidence="9" type="ORF">GSF12_08635</name>
</gene>
<dbReference type="Pfam" id="PF00497">
    <property type="entry name" value="SBP_bac_3"/>
    <property type="match status" value="1"/>
</dbReference>
<keyword evidence="3" id="KW-0813">Transport</keyword>
<accession>A0A6P1KNY2</accession>
<dbReference type="GO" id="GO:0005576">
    <property type="term" value="C:extracellular region"/>
    <property type="evidence" value="ECO:0007669"/>
    <property type="project" value="TreeGrafter"/>
</dbReference>
<evidence type="ECO:0000256" key="1">
    <source>
        <dbReference type="ARBA" id="ARBA00004418"/>
    </source>
</evidence>
<dbReference type="FunFam" id="3.40.190.10:FF:000052">
    <property type="entry name" value="Amino acid ABC transporter substrate-binding protein"/>
    <property type="match status" value="1"/>
</dbReference>
<dbReference type="GO" id="GO:0030288">
    <property type="term" value="C:outer membrane-bounded periplasmic space"/>
    <property type="evidence" value="ECO:0007669"/>
    <property type="project" value="TreeGrafter"/>
</dbReference>
<dbReference type="AlphaFoldDB" id="A0A6P1KNY2"/>
<evidence type="ECO:0000256" key="5">
    <source>
        <dbReference type="ARBA" id="ARBA00022764"/>
    </source>
</evidence>
<organism evidence="9">
    <name type="scientific">Faucicola osloensis</name>
    <name type="common">Moraxella osloensis</name>
    <dbReference type="NCBI Taxonomy" id="34062"/>
    <lineage>
        <taxon>Bacteria</taxon>
        <taxon>Pseudomonadati</taxon>
        <taxon>Pseudomonadota</taxon>
        <taxon>Gammaproteobacteria</taxon>
        <taxon>Moraxellales</taxon>
        <taxon>Moraxellaceae</taxon>
        <taxon>Faucicola</taxon>
    </lineage>
</organism>
<keyword evidence="4 7" id="KW-0732">Signal</keyword>
<dbReference type="PROSITE" id="PS51257">
    <property type="entry name" value="PROKAR_LIPOPROTEIN"/>
    <property type="match status" value="1"/>
</dbReference>
<dbReference type="CDD" id="cd13688">
    <property type="entry name" value="PBP2_GltI_DEBP"/>
    <property type="match status" value="1"/>
</dbReference>
<evidence type="ECO:0000256" key="2">
    <source>
        <dbReference type="ARBA" id="ARBA00010333"/>
    </source>
</evidence>
<protein>
    <submittedName>
        <fullName evidence="9">Glutamate/aspartate ABC transporter substrate-binding protein</fullName>
    </submittedName>
</protein>
<sequence>MILISKKPIALATVAIMALGLAGCNKASDNKAAGTEGSQPAAAATGEKTLDKIKKSGEIVLGYRDSSIPFSYIAGTPNQPVGYAHDLQLKIVDAVKKQLNMPDLKVRYNLVTSQTRIPLVQNGTVDLECGSTTNNEERQKQVAFSNGFFQISTRLLTAKDSGIKDFADLKGKTLVTTAGTTSERLIKKLNDDKKMGINIISAKDHGESFLMLESGRAAAFMMDDVLLAGEKAKAKDPNKWVIVGTPQSYEIYGCMMRKGDSEFKKVVDDALVATYSSGEINDIYKKWFMSPIPPKNINLNFPMSDNLKALFANPHDRPQPKDVANTAASATVNAVATGASNVATAVASASNAIASATKP</sequence>
<reference evidence="9" key="1">
    <citation type="journal article" date="2020" name="Microbiol. Resour. Announc.">
        <title>Complete Genome Sequence of Moraxella osloensis Strain YV1, Isolated from an Australian Wastewater Treatment Plant.</title>
        <authorList>
            <person name="Batinovic S."/>
            <person name="Rice D.T.F."/>
            <person name="Seviour R.J."/>
            <person name="Petrovski S."/>
        </authorList>
    </citation>
    <scope>NUCLEOTIDE SEQUENCE</scope>
    <source>
        <strain evidence="9">YV1</strain>
    </source>
</reference>
<evidence type="ECO:0000256" key="6">
    <source>
        <dbReference type="ARBA" id="ARBA00022970"/>
    </source>
</evidence>
<evidence type="ECO:0000313" key="9">
    <source>
        <dbReference type="EMBL" id="QHG09934.1"/>
    </source>
</evidence>
<dbReference type="SUPFAM" id="SSF53850">
    <property type="entry name" value="Periplasmic binding protein-like II"/>
    <property type="match status" value="1"/>
</dbReference>
<dbReference type="GO" id="GO:0006865">
    <property type="term" value="P:amino acid transport"/>
    <property type="evidence" value="ECO:0007669"/>
    <property type="project" value="UniProtKB-KW"/>
</dbReference>
<feature type="signal peptide" evidence="7">
    <location>
        <begin position="1"/>
        <end position="27"/>
    </location>
</feature>
<evidence type="ECO:0000256" key="7">
    <source>
        <dbReference type="SAM" id="SignalP"/>
    </source>
</evidence>
<dbReference type="PANTHER" id="PTHR30085">
    <property type="entry name" value="AMINO ACID ABC TRANSPORTER PERMEASE"/>
    <property type="match status" value="1"/>
</dbReference>
<dbReference type="SMART" id="SM00062">
    <property type="entry name" value="PBPb"/>
    <property type="match status" value="1"/>
</dbReference>
<comment type="similarity">
    <text evidence="2">Belongs to the bacterial solute-binding protein 3 family.</text>
</comment>
<feature type="chain" id="PRO_5026686110" evidence="7">
    <location>
        <begin position="28"/>
        <end position="359"/>
    </location>
</feature>
<dbReference type="EMBL" id="CP047226">
    <property type="protein sequence ID" value="QHG09934.1"/>
    <property type="molecule type" value="Genomic_DNA"/>
</dbReference>
<dbReference type="Gene3D" id="3.40.190.10">
    <property type="entry name" value="Periplasmic binding protein-like II"/>
    <property type="match status" value="2"/>
</dbReference>
<evidence type="ECO:0000259" key="8">
    <source>
        <dbReference type="SMART" id="SM00062"/>
    </source>
</evidence>